<dbReference type="RefSeq" id="YP_009507628.1">
    <property type="nucleotide sequence ID" value="NC_038553.1"/>
</dbReference>
<gene>
    <name evidence="1" type="primary">HaV53_ORF231</name>
</gene>
<proteinExistence type="predicted"/>
<dbReference type="KEGG" id="vg:37618612"/>
<reference evidence="1 2" key="1">
    <citation type="submission" date="2016-03" db="EMBL/GenBank/DDBJ databases">
        <title>Genome sequences of a Phycodnavirus, Heterosigma akashiwo virus strain 53.</title>
        <authorList>
            <person name="Ueki S."/>
            <person name="Ogura Y."/>
            <person name="Hayashi T."/>
        </authorList>
    </citation>
    <scope>NUCLEOTIDE SEQUENCE [LARGE SCALE GENOMIC DNA]</scope>
    <source>
        <strain evidence="1">HaV53</strain>
    </source>
</reference>
<dbReference type="EMBL" id="KX008963">
    <property type="protein sequence ID" value="AOM63562.1"/>
    <property type="molecule type" value="Genomic_DNA"/>
</dbReference>
<organismHost>
    <name type="scientific">Heterosigma akashiwo</name>
    <name type="common">Chromophytic alga</name>
    <name type="synonym">Heterosigma carterae</name>
    <dbReference type="NCBI Taxonomy" id="2829"/>
</organismHost>
<dbReference type="Proteomes" id="UP000232488">
    <property type="component" value="Segment"/>
</dbReference>
<organism evidence="1 2">
    <name type="scientific">Heterosigma akashiwo virus 01</name>
    <name type="common">HaV01</name>
    <dbReference type="NCBI Taxonomy" id="97195"/>
    <lineage>
        <taxon>Viruses</taxon>
        <taxon>Varidnaviria</taxon>
        <taxon>Bamfordvirae</taxon>
        <taxon>Nucleocytoviricota</taxon>
        <taxon>Megaviricetes</taxon>
        <taxon>Algavirales</taxon>
        <taxon>Phycodnaviridae</taxon>
        <taxon>Raphidovirus</taxon>
        <taxon>Raphidovirus japonicum</taxon>
    </lineage>
</organism>
<evidence type="ECO:0000313" key="2">
    <source>
        <dbReference type="Proteomes" id="UP000232488"/>
    </source>
</evidence>
<name>A0A1C9C5J2_HAV01</name>
<accession>A0A1C9C5J2</accession>
<evidence type="ECO:0000313" key="1">
    <source>
        <dbReference type="EMBL" id="AOM63562.1"/>
    </source>
</evidence>
<dbReference type="GeneID" id="37618612"/>
<protein>
    <submittedName>
        <fullName evidence="1">Uncharacterized protein</fullName>
    </submittedName>
</protein>
<keyword evidence="2" id="KW-1185">Reference proteome</keyword>
<sequence length="244" mass="29081">MYKVLNIVYYAFLLSANLFGFTEQYNGQTVFNNRKTIADTINRLTPDKVKIFGVSDDELTQMNRRVSIESLNTNKHFYIDGNFTNLYPCKNQQGIITCWKTYYKFDKDMFYISAHTTNRWKEFKLRIIKAQTHNSFPYRINMNDLCDPVPFQYKHIKDSLEEKIYEFEFKNKQDDIYNSLYLLKFLEVSPFKEHAIKSVSFSYQDTPDKMDFILTITKPKLSDHKFYVNSPCFNAKIEVDSNYI</sequence>